<keyword evidence="2" id="KW-0808">Transferase</keyword>
<sequence length="167" mass="18617">MSIFRKIIFEFNKIYYPWKIRKTAKFYRGKLYVGGKSYVTGNTILGDNVCFNGMAISGKGEVNIGDNFHSGPGCQIITSFHNYEGNAIPYDDTFIDKDVIIGDNVWLGNNVIILGGVTIGEGAIIQAGSVVCKNIPPYAIAGGHPAISFKYRDKDHYNKLKKEERFH</sequence>
<evidence type="ECO:0000313" key="4">
    <source>
        <dbReference type="Proteomes" id="UP000679373"/>
    </source>
</evidence>
<dbReference type="RefSeq" id="WP_077868874.1">
    <property type="nucleotide sequence ID" value="NZ_BKAK01000075.1"/>
</dbReference>
<protein>
    <submittedName>
        <fullName evidence="3">Acyltransferase</fullName>
    </submittedName>
</protein>
<evidence type="ECO:0000313" key="3">
    <source>
        <dbReference type="EMBL" id="QUN37760.1"/>
    </source>
</evidence>
<keyword evidence="3" id="KW-0012">Acyltransferase</keyword>
<dbReference type="InterPro" id="IPR001451">
    <property type="entry name" value="Hexapep"/>
</dbReference>
<dbReference type="InterPro" id="IPR011004">
    <property type="entry name" value="Trimer_LpxA-like_sf"/>
</dbReference>
<organism evidence="3 4">
    <name type="scientific">Clostridium beijerinckii</name>
    <name type="common">Clostridium MP</name>
    <dbReference type="NCBI Taxonomy" id="1520"/>
    <lineage>
        <taxon>Bacteria</taxon>
        <taxon>Bacillati</taxon>
        <taxon>Bacillota</taxon>
        <taxon>Clostridia</taxon>
        <taxon>Eubacteriales</taxon>
        <taxon>Clostridiaceae</taxon>
        <taxon>Clostridium</taxon>
    </lineage>
</organism>
<comment type="similarity">
    <text evidence="1">Belongs to the transferase hexapeptide repeat family.</text>
</comment>
<dbReference type="AlphaFoldDB" id="A0AB74VPQ5"/>
<evidence type="ECO:0000256" key="1">
    <source>
        <dbReference type="ARBA" id="ARBA00007274"/>
    </source>
</evidence>
<dbReference type="InterPro" id="IPR051159">
    <property type="entry name" value="Hexapeptide_acetyltransf"/>
</dbReference>
<dbReference type="EMBL" id="CP073653">
    <property type="protein sequence ID" value="QUN37760.1"/>
    <property type="molecule type" value="Genomic_DNA"/>
</dbReference>
<dbReference type="Pfam" id="PF00132">
    <property type="entry name" value="Hexapep"/>
    <property type="match status" value="1"/>
</dbReference>
<evidence type="ECO:0000256" key="2">
    <source>
        <dbReference type="ARBA" id="ARBA00022679"/>
    </source>
</evidence>
<dbReference type="Proteomes" id="UP000679373">
    <property type="component" value="Chromosome"/>
</dbReference>
<dbReference type="PANTHER" id="PTHR23416">
    <property type="entry name" value="SIALIC ACID SYNTHASE-RELATED"/>
    <property type="match status" value="1"/>
</dbReference>
<dbReference type="SUPFAM" id="SSF51161">
    <property type="entry name" value="Trimeric LpxA-like enzymes"/>
    <property type="match status" value="1"/>
</dbReference>
<accession>A0AB74VPQ5</accession>
<dbReference type="PANTHER" id="PTHR23416:SF23">
    <property type="entry name" value="ACETYLTRANSFERASE C18B11.09C-RELATED"/>
    <property type="match status" value="1"/>
</dbReference>
<dbReference type="Gene3D" id="2.160.10.10">
    <property type="entry name" value="Hexapeptide repeat proteins"/>
    <property type="match status" value="1"/>
</dbReference>
<dbReference type="CDD" id="cd04647">
    <property type="entry name" value="LbH_MAT_like"/>
    <property type="match status" value="1"/>
</dbReference>
<dbReference type="GO" id="GO:0008374">
    <property type="term" value="F:O-acyltransferase activity"/>
    <property type="evidence" value="ECO:0007669"/>
    <property type="project" value="TreeGrafter"/>
</dbReference>
<gene>
    <name evidence="3" type="ORF">KEC93_05900</name>
</gene>
<reference evidence="3" key="1">
    <citation type="submission" date="2021-04" db="EMBL/GenBank/DDBJ databases">
        <title>Complete genome sequence of the type strain Clostridium beijerinckii NRRL B-598.</title>
        <authorList>
            <person name="Sedlar K."/>
            <person name="Branska B."/>
            <person name="Bezdicek M."/>
            <person name="Nykrynova M."/>
            <person name="Lengerova M."/>
            <person name="Skutkova H."/>
            <person name="Patakova P."/>
        </authorList>
    </citation>
    <scope>NUCLEOTIDE SEQUENCE</scope>
    <source>
        <strain evidence="3">DSM 791</strain>
    </source>
</reference>
<name>A0AB74VPQ5_CLOBE</name>
<keyword evidence="4" id="KW-1185">Reference proteome</keyword>
<proteinExistence type="inferred from homology"/>